<feature type="compositionally biased region" description="Basic and acidic residues" evidence="2">
    <location>
        <begin position="122"/>
        <end position="148"/>
    </location>
</feature>
<dbReference type="GO" id="GO:0006955">
    <property type="term" value="P:immune response"/>
    <property type="evidence" value="ECO:0007669"/>
    <property type="project" value="InterPro"/>
</dbReference>
<dbReference type="InterPro" id="IPR039809">
    <property type="entry name" value="Chemokine_b/g/d"/>
</dbReference>
<dbReference type="PANTHER" id="PTHR12015">
    <property type="entry name" value="SMALL INDUCIBLE CYTOKINE A"/>
    <property type="match status" value="1"/>
</dbReference>
<dbReference type="OrthoDB" id="8934837at2759"/>
<evidence type="ECO:0000259" key="4">
    <source>
        <dbReference type="SMART" id="SM00199"/>
    </source>
</evidence>
<dbReference type="Ensembl" id="ENSCSET00000021484.1">
    <property type="protein sequence ID" value="ENSCSEP00000021211.1"/>
    <property type="gene ID" value="ENSCSEG00000013546.1"/>
</dbReference>
<feature type="region of interest" description="Disordered" evidence="2">
    <location>
        <begin position="340"/>
        <end position="395"/>
    </location>
</feature>
<sequence>MSLNPVLGSFFCLIAWISLAHAIQGHTSNCCLRLSKTRVPVENIRNYTIQSSGLCSIGAVVFLTKKGKTICSDPGSLWTKKAMLKVDEEMRSLEEARRSQQVVTSDITPAPLTEAEVGLSSDPREERVTKATLRGEEVTQRPQEERQSEQMTTSDITPAARTEAEGGLSSDPREERVTKATLRGEEVTQRPQEERQSEQMTTSDITPAARTEAEVARGVTSDPKKEHSTKAVLKVEEVTKSPQEVRQSEQVTTGDVTPAAVKNDKVGKRTRSDPKKERSTKAVLKVEEVTKSQQEARQSEQVTTGDVTPAARTEAEVVRGVTSDPKKEFSTKAMVKVEEVTKSPQEVRQSEQVTTGDVMPTAVKMVRRKRPWRKARRVKRRQKCKNVRKQQMSRF</sequence>
<feature type="compositionally biased region" description="Polar residues" evidence="2">
    <location>
        <begin position="291"/>
        <end position="306"/>
    </location>
</feature>
<reference evidence="5" key="3">
    <citation type="submission" date="2025-09" db="UniProtKB">
        <authorList>
            <consortium name="Ensembl"/>
        </authorList>
    </citation>
    <scope>IDENTIFICATION</scope>
</reference>
<dbReference type="Gene3D" id="2.40.50.40">
    <property type="match status" value="1"/>
</dbReference>
<keyword evidence="1" id="KW-0202">Cytokine</keyword>
<feature type="chain" id="PRO_5018336028" evidence="3">
    <location>
        <begin position="23"/>
        <end position="395"/>
    </location>
</feature>
<dbReference type="InterPro" id="IPR001811">
    <property type="entry name" value="Chemokine_IL8-like_dom"/>
</dbReference>
<feature type="compositionally biased region" description="Basic and acidic residues" evidence="2">
    <location>
        <begin position="171"/>
        <end position="197"/>
    </location>
</feature>
<reference evidence="5" key="2">
    <citation type="submission" date="2025-08" db="UniProtKB">
        <authorList>
            <consortium name="Ensembl"/>
        </authorList>
    </citation>
    <scope>IDENTIFICATION</scope>
</reference>
<reference evidence="5 6" key="1">
    <citation type="journal article" date="2014" name="Nat. Genet.">
        <title>Whole-genome sequence of a flatfish provides insights into ZW sex chromosome evolution and adaptation to a benthic lifestyle.</title>
        <authorList>
            <person name="Chen S."/>
            <person name="Zhang G."/>
            <person name="Shao C."/>
            <person name="Huang Q."/>
            <person name="Liu G."/>
            <person name="Zhang P."/>
            <person name="Song W."/>
            <person name="An N."/>
            <person name="Chalopin D."/>
            <person name="Volff J.N."/>
            <person name="Hong Y."/>
            <person name="Li Q."/>
            <person name="Sha Z."/>
            <person name="Zhou H."/>
            <person name="Xie M."/>
            <person name="Yu Q."/>
            <person name="Liu Y."/>
            <person name="Xiang H."/>
            <person name="Wang N."/>
            <person name="Wu K."/>
            <person name="Yang C."/>
            <person name="Zhou Q."/>
            <person name="Liao X."/>
            <person name="Yang L."/>
            <person name="Hu Q."/>
            <person name="Zhang J."/>
            <person name="Meng L."/>
            <person name="Jin L."/>
            <person name="Tian Y."/>
            <person name="Lian J."/>
            <person name="Yang J."/>
            <person name="Miao G."/>
            <person name="Liu S."/>
            <person name="Liang Z."/>
            <person name="Yan F."/>
            <person name="Li Y."/>
            <person name="Sun B."/>
            <person name="Zhang H."/>
            <person name="Zhang J."/>
            <person name="Zhu Y."/>
            <person name="Du M."/>
            <person name="Zhao Y."/>
            <person name="Schartl M."/>
            <person name="Tang Q."/>
            <person name="Wang J."/>
        </authorList>
    </citation>
    <scope>NUCLEOTIDE SEQUENCE</scope>
</reference>
<dbReference type="Proteomes" id="UP000265120">
    <property type="component" value="Chromosome 20"/>
</dbReference>
<keyword evidence="6" id="KW-1185">Reference proteome</keyword>
<feature type="domain" description="Chemokine interleukin-8-like" evidence="4">
    <location>
        <begin position="27"/>
        <end position="86"/>
    </location>
</feature>
<feature type="compositionally biased region" description="Polar residues" evidence="2">
    <location>
        <begin position="240"/>
        <end position="255"/>
    </location>
</feature>
<dbReference type="GO" id="GO:0008009">
    <property type="term" value="F:chemokine activity"/>
    <property type="evidence" value="ECO:0007669"/>
    <property type="project" value="InterPro"/>
</dbReference>
<feature type="region of interest" description="Disordered" evidence="2">
    <location>
        <begin position="95"/>
        <end position="328"/>
    </location>
</feature>
<evidence type="ECO:0000256" key="2">
    <source>
        <dbReference type="SAM" id="MobiDB-lite"/>
    </source>
</evidence>
<feature type="signal peptide" evidence="3">
    <location>
        <begin position="1"/>
        <end position="22"/>
    </location>
</feature>
<dbReference type="AlphaFoldDB" id="A0A3P8W6H3"/>
<dbReference type="GO" id="GO:0005615">
    <property type="term" value="C:extracellular space"/>
    <property type="evidence" value="ECO:0007669"/>
    <property type="project" value="UniProtKB-KW"/>
</dbReference>
<organism evidence="5 6">
    <name type="scientific">Cynoglossus semilaevis</name>
    <name type="common">Tongue sole</name>
    <dbReference type="NCBI Taxonomy" id="244447"/>
    <lineage>
        <taxon>Eukaryota</taxon>
        <taxon>Metazoa</taxon>
        <taxon>Chordata</taxon>
        <taxon>Craniata</taxon>
        <taxon>Vertebrata</taxon>
        <taxon>Euteleostomi</taxon>
        <taxon>Actinopterygii</taxon>
        <taxon>Neopterygii</taxon>
        <taxon>Teleostei</taxon>
        <taxon>Neoteleostei</taxon>
        <taxon>Acanthomorphata</taxon>
        <taxon>Carangaria</taxon>
        <taxon>Pleuronectiformes</taxon>
        <taxon>Pleuronectoidei</taxon>
        <taxon>Cynoglossidae</taxon>
        <taxon>Cynoglossinae</taxon>
        <taxon>Cynoglossus</taxon>
    </lineage>
</organism>
<feature type="compositionally biased region" description="Polar residues" evidence="2">
    <location>
        <begin position="342"/>
        <end position="355"/>
    </location>
</feature>
<accession>A0A3P8W6H3</accession>
<dbReference type="InterPro" id="IPR036048">
    <property type="entry name" value="Interleukin_8-like_sf"/>
</dbReference>
<proteinExistence type="predicted"/>
<dbReference type="RefSeq" id="XP_024921816.1">
    <property type="nucleotide sequence ID" value="XM_025066048.1"/>
</dbReference>
<feature type="compositionally biased region" description="Basic and acidic residues" evidence="2">
    <location>
        <begin position="262"/>
        <end position="290"/>
    </location>
</feature>
<dbReference type="PANTHER" id="PTHR12015:SF177">
    <property type="entry name" value="CHEMOKINE INTERLEUKIN-8-LIKE DOMAIN-CONTAINING PROTEIN"/>
    <property type="match status" value="1"/>
</dbReference>
<dbReference type="GeneID" id="112488686"/>
<feature type="compositionally biased region" description="Basic residues" evidence="2">
    <location>
        <begin position="365"/>
        <end position="388"/>
    </location>
</feature>
<evidence type="ECO:0000256" key="3">
    <source>
        <dbReference type="SAM" id="SignalP"/>
    </source>
</evidence>
<feature type="compositionally biased region" description="Basic and acidic residues" evidence="2">
    <location>
        <begin position="222"/>
        <end position="239"/>
    </location>
</feature>
<evidence type="ECO:0000313" key="6">
    <source>
        <dbReference type="Proteomes" id="UP000265120"/>
    </source>
</evidence>
<dbReference type="GeneTree" id="ENSGT00940000175314"/>
<protein>
    <submittedName>
        <fullName evidence="5">Uncharacterized LOC112488686</fullName>
    </submittedName>
</protein>
<dbReference type="InParanoid" id="A0A3P8W6H3"/>
<evidence type="ECO:0000313" key="5">
    <source>
        <dbReference type="Ensembl" id="ENSCSEP00000021211.1"/>
    </source>
</evidence>
<evidence type="ECO:0000256" key="1">
    <source>
        <dbReference type="ARBA" id="ARBA00022514"/>
    </source>
</evidence>
<keyword evidence="3" id="KW-0732">Signal</keyword>
<dbReference type="SMART" id="SM00199">
    <property type="entry name" value="SCY"/>
    <property type="match status" value="1"/>
</dbReference>
<dbReference type="CDD" id="cd00272">
    <property type="entry name" value="Chemokine_CC"/>
    <property type="match status" value="1"/>
</dbReference>
<dbReference type="SUPFAM" id="SSF54117">
    <property type="entry name" value="Interleukin 8-like chemokines"/>
    <property type="match status" value="1"/>
</dbReference>
<dbReference type="Pfam" id="PF00048">
    <property type="entry name" value="IL8"/>
    <property type="match status" value="1"/>
</dbReference>
<name>A0A3P8W6H3_CYNSE</name>